<dbReference type="InterPro" id="IPR036104">
    <property type="entry name" value="BFN_sf"/>
</dbReference>
<dbReference type="PROSITE" id="PS51658">
    <property type="entry name" value="BFN"/>
    <property type="match status" value="1"/>
</dbReference>
<keyword evidence="3" id="KW-1185">Reference proteome</keyword>
<reference evidence="2 3" key="1">
    <citation type="submission" date="2022-03" db="EMBL/GenBank/DDBJ databases">
        <title>Novel taxa within the pig intestine.</title>
        <authorList>
            <person name="Wylensek D."/>
            <person name="Bishof K."/>
            <person name="Afrizal A."/>
            <person name="Clavel T."/>
        </authorList>
    </citation>
    <scope>NUCLEOTIDE SEQUENCE [LARGE SCALE GENOMIC DNA]</scope>
    <source>
        <strain evidence="2 3">CLA-KB-P66</strain>
    </source>
</reference>
<organism evidence="2 3">
    <name type="scientific">Intestinicryptomonas porci</name>
    <dbReference type="NCBI Taxonomy" id="2926320"/>
    <lineage>
        <taxon>Bacteria</taxon>
        <taxon>Pseudomonadati</taxon>
        <taxon>Verrucomicrobiota</taxon>
        <taxon>Opitutia</taxon>
        <taxon>Opitutales</taxon>
        <taxon>Intestinicryptomonaceae</taxon>
        <taxon>Intestinicryptomonas</taxon>
    </lineage>
</organism>
<dbReference type="RefSeq" id="WP_370396803.1">
    <property type="nucleotide sequence ID" value="NZ_JALBUT010000004.1"/>
</dbReference>
<evidence type="ECO:0000313" key="3">
    <source>
        <dbReference type="Proteomes" id="UP001275932"/>
    </source>
</evidence>
<dbReference type="Pfam" id="PF02577">
    <property type="entry name" value="BFN_dom"/>
    <property type="match status" value="1"/>
</dbReference>
<dbReference type="SUPFAM" id="SSF103256">
    <property type="entry name" value="Hypothetical protein TM0160"/>
    <property type="match status" value="1"/>
</dbReference>
<evidence type="ECO:0000259" key="1">
    <source>
        <dbReference type="PROSITE" id="PS51658"/>
    </source>
</evidence>
<proteinExistence type="predicted"/>
<sequence>MNKIEKAEVVLAYPSPFGYATFIKCASKTFVIYMDKSGGGAVMRALNNIAGERPLTHELISYILDGAECKIKDVVIYKECEGTFFAKMTLVMKNELGEKILEIDCRPSDSLTLAIRQKAPVYVLDCVLNNVEDSSEVLEELQGKNLI</sequence>
<protein>
    <submittedName>
        <fullName evidence="2">Bifunctional nuclease family protein</fullName>
    </submittedName>
</protein>
<feature type="domain" description="BFN" evidence="1">
    <location>
        <begin position="1"/>
        <end position="135"/>
    </location>
</feature>
<gene>
    <name evidence="2" type="ORF">MOX91_04070</name>
</gene>
<accession>A0ABU4WFL1</accession>
<dbReference type="InterPro" id="IPR003729">
    <property type="entry name" value="Bi_nuclease_dom"/>
</dbReference>
<dbReference type="EMBL" id="JALBUT010000004">
    <property type="protein sequence ID" value="MDX8415356.1"/>
    <property type="molecule type" value="Genomic_DNA"/>
</dbReference>
<comment type="caution">
    <text evidence="2">The sequence shown here is derived from an EMBL/GenBank/DDBJ whole genome shotgun (WGS) entry which is preliminary data.</text>
</comment>
<evidence type="ECO:0000313" key="2">
    <source>
        <dbReference type="EMBL" id="MDX8415356.1"/>
    </source>
</evidence>
<dbReference type="Proteomes" id="UP001275932">
    <property type="component" value="Unassembled WGS sequence"/>
</dbReference>
<name>A0ABU4WFL1_9BACT</name>
<dbReference type="Gene3D" id="3.10.690.10">
    <property type="entry name" value="Bifunctional nuclease domain"/>
    <property type="match status" value="1"/>
</dbReference>